<evidence type="ECO:0000313" key="5">
    <source>
        <dbReference type="EMBL" id="OGX91649.1"/>
    </source>
</evidence>
<dbReference type="PANTHER" id="PTHR43875:SF15">
    <property type="entry name" value="TREHALOSE IMPORT ATP-BINDING PROTEIN SUGC"/>
    <property type="match status" value="1"/>
</dbReference>
<dbReference type="GO" id="GO:0022857">
    <property type="term" value="F:transmembrane transporter activity"/>
    <property type="evidence" value="ECO:0007669"/>
    <property type="project" value="InterPro"/>
</dbReference>
<evidence type="ECO:0000256" key="1">
    <source>
        <dbReference type="ARBA" id="ARBA00022475"/>
    </source>
</evidence>
<dbReference type="Proteomes" id="UP000177506">
    <property type="component" value="Unassembled WGS sequence"/>
</dbReference>
<protein>
    <recommendedName>
        <fullName evidence="4">Transport-associated OB type 2 domain-containing protein</fullName>
    </recommendedName>
</protein>
<sequence length="163" mass="16857">MLDDVGTRLGITSVLVSHDAADTLPWADEILVLRRGQLVQQGPPAQLYRQPADAYTAALFGDYYLVRGADRRALAPDAGPPAAGTALLVRPEDLCLGAPGSGAAGTVRAVRFMGSHYELEIQLAETAVRLLATTAAPAPGAAVYVALAPGAGWEIPDDAEPAA</sequence>
<keyword evidence="6" id="KW-1185">Reference proteome</keyword>
<keyword evidence="2" id="KW-1278">Translocase</keyword>
<evidence type="ECO:0000256" key="2">
    <source>
        <dbReference type="ARBA" id="ARBA00022967"/>
    </source>
</evidence>
<keyword evidence="1" id="KW-1003">Cell membrane</keyword>
<evidence type="ECO:0000313" key="6">
    <source>
        <dbReference type="Proteomes" id="UP000177506"/>
    </source>
</evidence>
<dbReference type="Pfam" id="PF08402">
    <property type="entry name" value="TOBE_2"/>
    <property type="match status" value="1"/>
</dbReference>
<dbReference type="SUPFAM" id="SSF52540">
    <property type="entry name" value="P-loop containing nucleoside triphosphate hydrolases"/>
    <property type="match status" value="1"/>
</dbReference>
<dbReference type="AlphaFoldDB" id="A0A1G1TL89"/>
<evidence type="ECO:0000256" key="3">
    <source>
        <dbReference type="ARBA" id="ARBA00023136"/>
    </source>
</evidence>
<accession>A0A1G1TL89</accession>
<proteinExistence type="predicted"/>
<dbReference type="GO" id="GO:0016887">
    <property type="term" value="F:ATP hydrolysis activity"/>
    <property type="evidence" value="ECO:0007669"/>
    <property type="project" value="InterPro"/>
</dbReference>
<evidence type="ECO:0000259" key="4">
    <source>
        <dbReference type="Pfam" id="PF08402"/>
    </source>
</evidence>
<comment type="caution">
    <text evidence="5">The sequence shown here is derived from an EMBL/GenBank/DDBJ whole genome shotgun (WGS) entry which is preliminary data.</text>
</comment>
<dbReference type="Gene3D" id="3.40.50.300">
    <property type="entry name" value="P-loop containing nucleotide triphosphate hydrolases"/>
    <property type="match status" value="1"/>
</dbReference>
<organism evidence="5 6">
    <name type="scientific">Hymenobacter coccineus</name>
    <dbReference type="NCBI Taxonomy" id="1908235"/>
    <lineage>
        <taxon>Bacteria</taxon>
        <taxon>Pseudomonadati</taxon>
        <taxon>Bacteroidota</taxon>
        <taxon>Cytophagia</taxon>
        <taxon>Cytophagales</taxon>
        <taxon>Hymenobacteraceae</taxon>
        <taxon>Hymenobacter</taxon>
    </lineage>
</organism>
<gene>
    <name evidence="5" type="ORF">BEN49_04530</name>
</gene>
<dbReference type="InterPro" id="IPR008995">
    <property type="entry name" value="Mo/tungstate-bd_C_term_dom"/>
</dbReference>
<keyword evidence="3" id="KW-0472">Membrane</keyword>
<dbReference type="InterPro" id="IPR047641">
    <property type="entry name" value="ABC_transpr_MalK/UgpC-like"/>
</dbReference>
<dbReference type="SUPFAM" id="SSF50331">
    <property type="entry name" value="MOP-like"/>
    <property type="match status" value="1"/>
</dbReference>
<dbReference type="RefSeq" id="WP_070740961.1">
    <property type="nucleotide sequence ID" value="NZ_MDZA01000044.1"/>
</dbReference>
<dbReference type="GO" id="GO:0055052">
    <property type="term" value="C:ATP-binding cassette (ABC) transporter complex, substrate-binding subunit-containing"/>
    <property type="evidence" value="ECO:0007669"/>
    <property type="project" value="TreeGrafter"/>
</dbReference>
<reference evidence="5 6" key="1">
    <citation type="submission" date="2016-08" db="EMBL/GenBank/DDBJ databases">
        <title>Hymenobacter coccineus sp. nov., Hymenobacter lapidarius sp. nov. and Hymenobacter glacialis sp. nov., isolated from Antarctic soil.</title>
        <authorList>
            <person name="Sedlacek I."/>
            <person name="Kralova S."/>
            <person name="Kyrova K."/>
            <person name="Maslanova I."/>
            <person name="Stankova E."/>
            <person name="Vrbovska V."/>
            <person name="Nemec M."/>
            <person name="Bartak M."/>
            <person name="Svec P."/>
            <person name="Busse H.-J."/>
            <person name="Pantucek R."/>
        </authorList>
    </citation>
    <scope>NUCLEOTIDE SEQUENCE [LARGE SCALE GENOMIC DNA]</scope>
    <source>
        <strain evidence="5 6">CCM 8649</strain>
    </source>
</reference>
<dbReference type="InterPro" id="IPR013611">
    <property type="entry name" value="Transp-assoc_OB_typ2"/>
</dbReference>
<dbReference type="InterPro" id="IPR027417">
    <property type="entry name" value="P-loop_NTPase"/>
</dbReference>
<dbReference type="OrthoDB" id="9802264at2"/>
<dbReference type="PANTHER" id="PTHR43875">
    <property type="entry name" value="MALTODEXTRIN IMPORT ATP-BINDING PROTEIN MSMX"/>
    <property type="match status" value="1"/>
</dbReference>
<dbReference type="EMBL" id="MDZA01000044">
    <property type="protein sequence ID" value="OGX91649.1"/>
    <property type="molecule type" value="Genomic_DNA"/>
</dbReference>
<name>A0A1G1TL89_9BACT</name>
<dbReference type="GO" id="GO:0005524">
    <property type="term" value="F:ATP binding"/>
    <property type="evidence" value="ECO:0007669"/>
    <property type="project" value="InterPro"/>
</dbReference>
<feature type="domain" description="Transport-associated OB type 2" evidence="4">
    <location>
        <begin position="87"/>
        <end position="151"/>
    </location>
</feature>